<dbReference type="GO" id="GO:0046655">
    <property type="term" value="P:folic acid metabolic process"/>
    <property type="evidence" value="ECO:0007669"/>
    <property type="project" value="TreeGrafter"/>
</dbReference>
<dbReference type="OrthoDB" id="9804315at2"/>
<dbReference type="EC" id="1.5.1.3" evidence="3 8"/>
<evidence type="ECO:0000313" key="11">
    <source>
        <dbReference type="EMBL" id="PWA13263.1"/>
    </source>
</evidence>
<evidence type="ECO:0000256" key="2">
    <source>
        <dbReference type="ARBA" id="ARBA00009539"/>
    </source>
</evidence>
<reference evidence="11 12" key="1">
    <citation type="submission" date="2018-04" db="EMBL/GenBank/DDBJ databases">
        <title>Camelliibacillus theae gen. nov., sp. nov., isolated from Pu'er tea.</title>
        <authorList>
            <person name="Niu L."/>
        </authorList>
    </citation>
    <scope>NUCLEOTIDE SEQUENCE [LARGE SCALE GENOMIC DNA]</scope>
    <source>
        <strain evidence="11 12">T8</strain>
    </source>
</reference>
<dbReference type="PROSITE" id="PS00075">
    <property type="entry name" value="DHFR_1"/>
    <property type="match status" value="1"/>
</dbReference>
<organism evidence="11 12">
    <name type="scientific">Pueribacillus theae</name>
    <dbReference type="NCBI Taxonomy" id="2171751"/>
    <lineage>
        <taxon>Bacteria</taxon>
        <taxon>Bacillati</taxon>
        <taxon>Bacillota</taxon>
        <taxon>Bacilli</taxon>
        <taxon>Bacillales</taxon>
        <taxon>Bacillaceae</taxon>
        <taxon>Pueribacillus</taxon>
    </lineage>
</organism>
<protein>
    <recommendedName>
        <fullName evidence="3 8">Dihydrofolate reductase</fullName>
        <ecNumber evidence="3 8">1.5.1.3</ecNumber>
    </recommendedName>
</protein>
<evidence type="ECO:0000256" key="5">
    <source>
        <dbReference type="ARBA" id="ARBA00022857"/>
    </source>
</evidence>
<dbReference type="UniPathway" id="UPA00077">
    <property type="reaction ID" value="UER00158"/>
</dbReference>
<keyword evidence="6 8" id="KW-0560">Oxidoreductase</keyword>
<evidence type="ECO:0000256" key="1">
    <source>
        <dbReference type="ARBA" id="ARBA00004903"/>
    </source>
</evidence>
<dbReference type="FunFam" id="3.40.430.10:FF:000001">
    <property type="entry name" value="Dihydrofolate reductase"/>
    <property type="match status" value="1"/>
</dbReference>
<dbReference type="GO" id="GO:0046654">
    <property type="term" value="P:tetrahydrofolate biosynthetic process"/>
    <property type="evidence" value="ECO:0007669"/>
    <property type="project" value="UniProtKB-UniPathway"/>
</dbReference>
<name>A0A2U1K857_9BACI</name>
<evidence type="ECO:0000256" key="4">
    <source>
        <dbReference type="ARBA" id="ARBA00022563"/>
    </source>
</evidence>
<comment type="catalytic activity">
    <reaction evidence="8">
        <text>(6S)-5,6,7,8-tetrahydrofolate + NADP(+) = 7,8-dihydrofolate + NADPH + H(+)</text>
        <dbReference type="Rhea" id="RHEA:15009"/>
        <dbReference type="ChEBI" id="CHEBI:15378"/>
        <dbReference type="ChEBI" id="CHEBI:57451"/>
        <dbReference type="ChEBI" id="CHEBI:57453"/>
        <dbReference type="ChEBI" id="CHEBI:57783"/>
        <dbReference type="ChEBI" id="CHEBI:58349"/>
        <dbReference type="EC" id="1.5.1.3"/>
    </reaction>
</comment>
<dbReference type="AlphaFoldDB" id="A0A2U1K857"/>
<evidence type="ECO:0000313" key="12">
    <source>
        <dbReference type="Proteomes" id="UP000245998"/>
    </source>
</evidence>
<dbReference type="PRINTS" id="PR00070">
    <property type="entry name" value="DHFR"/>
</dbReference>
<dbReference type="InterPro" id="IPR024072">
    <property type="entry name" value="DHFR-like_dom_sf"/>
</dbReference>
<dbReference type="PIRSF" id="PIRSF000194">
    <property type="entry name" value="DHFR"/>
    <property type="match status" value="1"/>
</dbReference>
<dbReference type="PROSITE" id="PS51330">
    <property type="entry name" value="DHFR_2"/>
    <property type="match status" value="1"/>
</dbReference>
<dbReference type="GO" id="GO:0070401">
    <property type="term" value="F:NADP+ binding"/>
    <property type="evidence" value="ECO:0007669"/>
    <property type="project" value="UniProtKB-ARBA"/>
</dbReference>
<evidence type="ECO:0000259" key="10">
    <source>
        <dbReference type="PROSITE" id="PS51330"/>
    </source>
</evidence>
<keyword evidence="12" id="KW-1185">Reference proteome</keyword>
<dbReference type="GO" id="GO:0006730">
    <property type="term" value="P:one-carbon metabolic process"/>
    <property type="evidence" value="ECO:0007669"/>
    <property type="project" value="UniProtKB-KW"/>
</dbReference>
<dbReference type="Proteomes" id="UP000245998">
    <property type="component" value="Unassembled WGS sequence"/>
</dbReference>
<dbReference type="RefSeq" id="WP_116553224.1">
    <property type="nucleotide sequence ID" value="NZ_QCZG01000002.1"/>
</dbReference>
<evidence type="ECO:0000256" key="7">
    <source>
        <dbReference type="ARBA" id="ARBA00025067"/>
    </source>
</evidence>
<comment type="function">
    <text evidence="7 8">Key enzyme in folate metabolism. Catalyzes an essential reaction for de novo glycine and purine synthesis, and for DNA precursor synthesis.</text>
</comment>
<dbReference type="InterPro" id="IPR001796">
    <property type="entry name" value="DHFR_dom"/>
</dbReference>
<dbReference type="InterPro" id="IPR012259">
    <property type="entry name" value="DHFR"/>
</dbReference>
<dbReference type="PANTHER" id="PTHR48069:SF3">
    <property type="entry name" value="DIHYDROFOLATE REDUCTASE"/>
    <property type="match status" value="1"/>
</dbReference>
<dbReference type="PANTHER" id="PTHR48069">
    <property type="entry name" value="DIHYDROFOLATE REDUCTASE"/>
    <property type="match status" value="1"/>
</dbReference>
<comment type="caution">
    <text evidence="11">The sequence shown here is derived from an EMBL/GenBank/DDBJ whole genome shotgun (WGS) entry which is preliminary data.</text>
</comment>
<keyword evidence="5 8" id="KW-0521">NADP</keyword>
<dbReference type="GO" id="GO:0004146">
    <property type="term" value="F:dihydrofolate reductase activity"/>
    <property type="evidence" value="ECO:0007669"/>
    <property type="project" value="UniProtKB-EC"/>
</dbReference>
<evidence type="ECO:0000256" key="3">
    <source>
        <dbReference type="ARBA" id="ARBA00012856"/>
    </source>
</evidence>
<dbReference type="Pfam" id="PF00186">
    <property type="entry name" value="DHFR_1"/>
    <property type="match status" value="1"/>
</dbReference>
<dbReference type="GO" id="GO:0005829">
    <property type="term" value="C:cytosol"/>
    <property type="evidence" value="ECO:0007669"/>
    <property type="project" value="TreeGrafter"/>
</dbReference>
<sequence>MISFLVAMDKNRLIGKDNDLPWRLPADLAFFKKKTTGNTIIMGRKTYASIGRPLPNRRNVILTRDKNFNAEGCIIVHTVEDAIASIQPNEEGFVIGGAEIFPQFLPYADKMYITFINEEFDGDTYFPEIDMEKWQLVSREKGIKNDKNPYDYEFLCYKKLPI</sequence>
<evidence type="ECO:0000256" key="8">
    <source>
        <dbReference type="PIRNR" id="PIRNR000194"/>
    </source>
</evidence>
<evidence type="ECO:0000256" key="9">
    <source>
        <dbReference type="RuleBase" id="RU004474"/>
    </source>
</evidence>
<gene>
    <name evidence="11" type="ORF">DCC39_02115</name>
</gene>
<dbReference type="GO" id="GO:0046452">
    <property type="term" value="P:dihydrofolate metabolic process"/>
    <property type="evidence" value="ECO:0007669"/>
    <property type="project" value="TreeGrafter"/>
</dbReference>
<dbReference type="Gene3D" id="3.40.430.10">
    <property type="entry name" value="Dihydrofolate Reductase, subunit A"/>
    <property type="match status" value="1"/>
</dbReference>
<keyword evidence="4 8" id="KW-0554">One-carbon metabolism</keyword>
<dbReference type="CDD" id="cd00209">
    <property type="entry name" value="DHFR"/>
    <property type="match status" value="1"/>
</dbReference>
<dbReference type="SUPFAM" id="SSF53597">
    <property type="entry name" value="Dihydrofolate reductase-like"/>
    <property type="match status" value="1"/>
</dbReference>
<feature type="domain" description="DHFR" evidence="10">
    <location>
        <begin position="1"/>
        <end position="159"/>
    </location>
</feature>
<dbReference type="InterPro" id="IPR017925">
    <property type="entry name" value="DHFR_CS"/>
</dbReference>
<proteinExistence type="inferred from homology"/>
<comment type="pathway">
    <text evidence="1 8">Cofactor biosynthesis; tetrahydrofolate biosynthesis; 5,6,7,8-tetrahydrofolate from 7,8-dihydrofolate: step 1/1.</text>
</comment>
<accession>A0A2U1K857</accession>
<comment type="similarity">
    <text evidence="2 8 9">Belongs to the dihydrofolate reductase family.</text>
</comment>
<evidence type="ECO:0000256" key="6">
    <source>
        <dbReference type="ARBA" id="ARBA00023002"/>
    </source>
</evidence>
<dbReference type="EMBL" id="QCZG01000002">
    <property type="protein sequence ID" value="PWA13263.1"/>
    <property type="molecule type" value="Genomic_DNA"/>
</dbReference>